<evidence type="ECO:0008006" key="4">
    <source>
        <dbReference type="Google" id="ProtNLM"/>
    </source>
</evidence>
<name>A0ABT1M8B7_9MYCO</name>
<evidence type="ECO:0000313" key="3">
    <source>
        <dbReference type="Proteomes" id="UP001651690"/>
    </source>
</evidence>
<feature type="region of interest" description="Disordered" evidence="1">
    <location>
        <begin position="14"/>
        <end position="60"/>
    </location>
</feature>
<dbReference type="EMBL" id="JANDBD010000011">
    <property type="protein sequence ID" value="MCP9275403.1"/>
    <property type="molecule type" value="Genomic_DNA"/>
</dbReference>
<gene>
    <name evidence="2" type="ORF">NM203_24755</name>
</gene>
<accession>A0ABT1M8B7</accession>
<reference evidence="2 3" key="1">
    <citation type="submission" date="2022-06" db="EMBL/GenBank/DDBJ databases">
        <title>Mycolicibacterium sp. CAU 1645 isolated from seawater.</title>
        <authorList>
            <person name="Kim W."/>
        </authorList>
    </citation>
    <scope>NUCLEOTIDE SEQUENCE [LARGE SCALE GENOMIC DNA]</scope>
    <source>
        <strain evidence="2 3">CAU 1645</strain>
    </source>
</reference>
<organism evidence="2 3">
    <name type="scientific">Mycolicibacterium arenosum</name>
    <dbReference type="NCBI Taxonomy" id="2952157"/>
    <lineage>
        <taxon>Bacteria</taxon>
        <taxon>Bacillati</taxon>
        <taxon>Actinomycetota</taxon>
        <taxon>Actinomycetes</taxon>
        <taxon>Mycobacteriales</taxon>
        <taxon>Mycobacteriaceae</taxon>
        <taxon>Mycolicibacterium</taxon>
    </lineage>
</organism>
<proteinExistence type="predicted"/>
<dbReference type="Proteomes" id="UP001651690">
    <property type="component" value="Unassembled WGS sequence"/>
</dbReference>
<keyword evidence="3" id="KW-1185">Reference proteome</keyword>
<evidence type="ECO:0000256" key="1">
    <source>
        <dbReference type="SAM" id="MobiDB-lite"/>
    </source>
</evidence>
<sequence length="221" mass="22249">MAAVMTLSGCVRVSAGDPVAQPTGAVRTSTPAPSSTIGTPSAPDDSQPGVLPTQRTPVPANTITCAPPNSPPVSVAAAIADPAAPRITVGVPEGWSFTAGTADVAVTMQGPQGLSAAVTIASTTLDAAAAFRDYTDRVMATSAMSTVSILPAELCEYSGQQLTGTWSDGPDEGVAFVDRIVHVWTATSDFLIAIHVEGPTGVDGLAAASSVLTDYVELTIP</sequence>
<dbReference type="RefSeq" id="WP_255063250.1">
    <property type="nucleotide sequence ID" value="NZ_JANDBD010000011.1"/>
</dbReference>
<comment type="caution">
    <text evidence="2">The sequence shown here is derived from an EMBL/GenBank/DDBJ whole genome shotgun (WGS) entry which is preliminary data.</text>
</comment>
<feature type="compositionally biased region" description="Polar residues" evidence="1">
    <location>
        <begin position="26"/>
        <end position="39"/>
    </location>
</feature>
<evidence type="ECO:0000313" key="2">
    <source>
        <dbReference type="EMBL" id="MCP9275403.1"/>
    </source>
</evidence>
<protein>
    <recommendedName>
        <fullName evidence="4">Lipoprotein LpqN</fullName>
    </recommendedName>
</protein>